<dbReference type="InterPro" id="IPR006311">
    <property type="entry name" value="TAT_signal"/>
</dbReference>
<evidence type="ECO:0000313" key="1">
    <source>
        <dbReference type="EMBL" id="QEH37303.1"/>
    </source>
</evidence>
<dbReference type="PANTHER" id="PTHR43737">
    <property type="entry name" value="BLL7424 PROTEIN"/>
    <property type="match status" value="1"/>
</dbReference>
<dbReference type="PROSITE" id="PS51318">
    <property type="entry name" value="TAT"/>
    <property type="match status" value="1"/>
</dbReference>
<dbReference type="InterPro" id="IPR017850">
    <property type="entry name" value="Alkaline_phosphatase_core_sf"/>
</dbReference>
<dbReference type="InterPro" id="IPR010869">
    <property type="entry name" value="DUF1501"/>
</dbReference>
<dbReference type="SUPFAM" id="SSF53649">
    <property type="entry name" value="Alkaline phosphatase-like"/>
    <property type="match status" value="1"/>
</dbReference>
<proteinExistence type="predicted"/>
<dbReference type="RefSeq" id="WP_246196205.1">
    <property type="nucleotide sequence ID" value="NZ_CP042997.1"/>
</dbReference>
<name>A0A5B9W9S4_9BACT</name>
<organism evidence="1 2">
    <name type="scientific">Aquisphaera giovannonii</name>
    <dbReference type="NCBI Taxonomy" id="406548"/>
    <lineage>
        <taxon>Bacteria</taxon>
        <taxon>Pseudomonadati</taxon>
        <taxon>Planctomycetota</taxon>
        <taxon>Planctomycetia</taxon>
        <taxon>Isosphaerales</taxon>
        <taxon>Isosphaeraceae</taxon>
        <taxon>Aquisphaera</taxon>
    </lineage>
</organism>
<dbReference type="KEGG" id="agv:OJF2_58930"/>
<evidence type="ECO:0008006" key="3">
    <source>
        <dbReference type="Google" id="ProtNLM"/>
    </source>
</evidence>
<sequence>MSDPHHPAGHSDLRRRDLLKAGALGFLGLGLGDWLRLRSLAGTPSSATAPARNCILIWLAGGPSHIDTFDPKPGAPADVRGEFKPIATSVPGLQVSEIFPELAKVMDRVTLIRSMTSPEADHDRASHHKLTGYRPSPALVYPSHGSVVARVRESSPTGTVLPPYVAIPDGPASSGAGYLSPAYDPFVVGGDPSQEGFRVQNLTPPDKVTLTRLLRRKAMVQALDEFSRDVPPTTLTTSRDRFAERAYSLMTSNAAQAAFRLADEKPEVRDRYGRNPFGQSCLLARRLIEAGVSFVTLNDRGAGPLGWDTHAQNFPTLKDTLAPPLDKGLTALLGDLSDRGLLKDTLLVMMGEFGRTPKINPNAGRDHHGRASSLILAGAGIPGGLVLGRTDARGDLPTDRPVTPADLAALVYLKLGIDPDRKFEAPDGRPIRLVENGQPPRELL</sequence>
<gene>
    <name evidence="1" type="ORF">OJF2_58930</name>
</gene>
<evidence type="ECO:0000313" key="2">
    <source>
        <dbReference type="Proteomes" id="UP000324233"/>
    </source>
</evidence>
<accession>A0A5B9W9S4</accession>
<dbReference type="EMBL" id="CP042997">
    <property type="protein sequence ID" value="QEH37303.1"/>
    <property type="molecule type" value="Genomic_DNA"/>
</dbReference>
<dbReference type="Proteomes" id="UP000324233">
    <property type="component" value="Chromosome"/>
</dbReference>
<keyword evidence="2" id="KW-1185">Reference proteome</keyword>
<dbReference type="AlphaFoldDB" id="A0A5B9W9S4"/>
<dbReference type="PANTHER" id="PTHR43737:SF1">
    <property type="entry name" value="DUF1501 DOMAIN-CONTAINING PROTEIN"/>
    <property type="match status" value="1"/>
</dbReference>
<reference evidence="1 2" key="1">
    <citation type="submission" date="2019-08" db="EMBL/GenBank/DDBJ databases">
        <title>Deep-cultivation of Planctomycetes and their phenomic and genomic characterization uncovers novel biology.</title>
        <authorList>
            <person name="Wiegand S."/>
            <person name="Jogler M."/>
            <person name="Boedeker C."/>
            <person name="Pinto D."/>
            <person name="Vollmers J."/>
            <person name="Rivas-Marin E."/>
            <person name="Kohn T."/>
            <person name="Peeters S.H."/>
            <person name="Heuer A."/>
            <person name="Rast P."/>
            <person name="Oberbeckmann S."/>
            <person name="Bunk B."/>
            <person name="Jeske O."/>
            <person name="Meyerdierks A."/>
            <person name="Storesund J.E."/>
            <person name="Kallscheuer N."/>
            <person name="Luecker S."/>
            <person name="Lage O.M."/>
            <person name="Pohl T."/>
            <person name="Merkel B.J."/>
            <person name="Hornburger P."/>
            <person name="Mueller R.-W."/>
            <person name="Bruemmer F."/>
            <person name="Labrenz M."/>
            <person name="Spormann A.M."/>
            <person name="Op den Camp H."/>
            <person name="Overmann J."/>
            <person name="Amann R."/>
            <person name="Jetten M.S.M."/>
            <person name="Mascher T."/>
            <person name="Medema M.H."/>
            <person name="Devos D.P."/>
            <person name="Kaster A.-K."/>
            <person name="Ovreas L."/>
            <person name="Rohde M."/>
            <person name="Galperin M.Y."/>
            <person name="Jogler C."/>
        </authorList>
    </citation>
    <scope>NUCLEOTIDE SEQUENCE [LARGE SCALE GENOMIC DNA]</scope>
    <source>
        <strain evidence="1 2">OJF2</strain>
    </source>
</reference>
<dbReference type="Pfam" id="PF07394">
    <property type="entry name" value="DUF1501"/>
    <property type="match status" value="1"/>
</dbReference>
<protein>
    <recommendedName>
        <fullName evidence="3">DUF1501 domain-containing protein</fullName>
    </recommendedName>
</protein>